<dbReference type="Pfam" id="PF00048">
    <property type="entry name" value="IL8"/>
    <property type="match status" value="1"/>
</dbReference>
<dbReference type="Ensembl" id="ENSCPGT00000030053.1">
    <property type="protein sequence ID" value="ENSCPGP00000027530.1"/>
    <property type="gene ID" value="ENSCPGG00000018981.1"/>
</dbReference>
<dbReference type="InterPro" id="IPR001811">
    <property type="entry name" value="Chemokine_IL8-like_dom"/>
</dbReference>
<dbReference type="GO" id="GO:0006955">
    <property type="term" value="P:immune response"/>
    <property type="evidence" value="ECO:0007669"/>
    <property type="project" value="InterPro"/>
</dbReference>
<evidence type="ECO:0000259" key="2">
    <source>
        <dbReference type="Pfam" id="PF00048"/>
    </source>
</evidence>
<evidence type="ECO:0000313" key="3">
    <source>
        <dbReference type="Ensembl" id="ENSCPGP00000027530.1"/>
    </source>
</evidence>
<protein>
    <recommendedName>
        <fullName evidence="2">Chemokine interleukin-8-like domain-containing protein</fullName>
    </recommendedName>
</protein>
<evidence type="ECO:0000313" key="4">
    <source>
        <dbReference type="Proteomes" id="UP000694419"/>
    </source>
</evidence>
<dbReference type="Proteomes" id="UP000694419">
    <property type="component" value="Unplaced"/>
</dbReference>
<dbReference type="GO" id="GO:0005615">
    <property type="term" value="C:extracellular space"/>
    <property type="evidence" value="ECO:0007669"/>
    <property type="project" value="UniProtKB-KW"/>
</dbReference>
<reference evidence="3" key="1">
    <citation type="submission" date="2025-08" db="UniProtKB">
        <authorList>
            <consortium name="Ensembl"/>
        </authorList>
    </citation>
    <scope>IDENTIFICATION</scope>
</reference>
<feature type="domain" description="Chemokine interleukin-8-like" evidence="2">
    <location>
        <begin position="34"/>
        <end position="95"/>
    </location>
</feature>
<dbReference type="GO" id="GO:0008009">
    <property type="term" value="F:chemokine activity"/>
    <property type="evidence" value="ECO:0007669"/>
    <property type="project" value="InterPro"/>
</dbReference>
<keyword evidence="4" id="KW-1185">Reference proteome</keyword>
<proteinExistence type="predicted"/>
<dbReference type="SUPFAM" id="SSF54117">
    <property type="entry name" value="Interleukin 8-like chemokines"/>
    <property type="match status" value="1"/>
</dbReference>
<evidence type="ECO:0000256" key="1">
    <source>
        <dbReference type="ARBA" id="ARBA00022514"/>
    </source>
</evidence>
<dbReference type="AlphaFoldDB" id="A0A8C3KQL3"/>
<accession>A0A8C3KQL3</accession>
<organism evidence="3 4">
    <name type="scientific">Calidris pygmaea</name>
    <name type="common">Spoon-billed sandpiper</name>
    <dbReference type="NCBI Taxonomy" id="425635"/>
    <lineage>
        <taxon>Eukaryota</taxon>
        <taxon>Metazoa</taxon>
        <taxon>Chordata</taxon>
        <taxon>Craniata</taxon>
        <taxon>Vertebrata</taxon>
        <taxon>Euteleostomi</taxon>
        <taxon>Archelosauria</taxon>
        <taxon>Archosauria</taxon>
        <taxon>Dinosauria</taxon>
        <taxon>Saurischia</taxon>
        <taxon>Theropoda</taxon>
        <taxon>Coelurosauria</taxon>
        <taxon>Aves</taxon>
        <taxon>Neognathae</taxon>
        <taxon>Neoaves</taxon>
        <taxon>Charadriiformes</taxon>
        <taxon>Scolopacidae</taxon>
        <taxon>Calidris</taxon>
    </lineage>
</organism>
<dbReference type="Gene3D" id="2.40.50.40">
    <property type="match status" value="1"/>
</dbReference>
<name>A0A8C3KQL3_9CHAR</name>
<keyword evidence="1" id="KW-0202">Cytokine</keyword>
<reference evidence="3" key="2">
    <citation type="submission" date="2025-09" db="UniProtKB">
        <authorList>
            <consortium name="Ensembl"/>
        </authorList>
    </citation>
    <scope>IDENTIFICATION</scope>
</reference>
<dbReference type="InterPro" id="IPR036048">
    <property type="entry name" value="Interleukin_8-like_sf"/>
</dbReference>
<sequence>MLCASALLWGRVLKTKANFHHLSLSSAGVSTPIECCFSYCKSPLRLKGGWRGHKRDYSCHFSPSFTFHLGRFETRNGAKICTNPEEFWVKRAVEKFQKKKELPAP</sequence>